<evidence type="ECO:0000256" key="4">
    <source>
        <dbReference type="ARBA" id="ARBA00023015"/>
    </source>
</evidence>
<dbReference type="Gene3D" id="1.20.58.1710">
    <property type="match status" value="1"/>
</dbReference>
<evidence type="ECO:0000313" key="11">
    <source>
        <dbReference type="Proteomes" id="UP001174691"/>
    </source>
</evidence>
<gene>
    <name evidence="9" type="primary">MED8</name>
    <name evidence="10" type="ORF">NKR19_g8746</name>
</gene>
<dbReference type="Pfam" id="PF10232">
    <property type="entry name" value="Med8"/>
    <property type="match status" value="1"/>
</dbReference>
<evidence type="ECO:0000313" key="10">
    <source>
        <dbReference type="EMBL" id="KAJ9134225.1"/>
    </source>
</evidence>
<evidence type="ECO:0000256" key="6">
    <source>
        <dbReference type="ARBA" id="ARBA00023163"/>
    </source>
</evidence>
<comment type="subcellular location">
    <subcellularLocation>
        <location evidence="1 9">Nucleus</location>
    </subcellularLocation>
</comment>
<evidence type="ECO:0000256" key="9">
    <source>
        <dbReference type="RuleBase" id="RU364144"/>
    </source>
</evidence>
<proteinExistence type="inferred from homology"/>
<comment type="caution">
    <text evidence="10">The sequence shown here is derived from an EMBL/GenBank/DDBJ whole genome shotgun (WGS) entry which is preliminary data.</text>
</comment>
<evidence type="ECO:0000256" key="7">
    <source>
        <dbReference type="ARBA" id="ARBA00023242"/>
    </source>
</evidence>
<accession>A0AA38R386</accession>
<keyword evidence="4 9" id="KW-0805">Transcription regulation</keyword>
<comment type="function">
    <text evidence="9">Component of the Mediator complex, a coactivator involved in the regulated transcription of nearly all RNA polymerase II-dependent genes. Mediator functions as a bridge to convey information from gene-specific regulatory proteins to the basal RNA polymerase II transcription machinery. Mediator is recruited to promoters by direct interactions with regulatory proteins and serves as a scaffold for the assembly of a functional preinitiation complex with RNA polymerase II and the general transcription factors.</text>
</comment>
<name>A0AA38R386_9PEZI</name>
<organism evidence="10 11">
    <name type="scientific">Coniochaeta hoffmannii</name>
    <dbReference type="NCBI Taxonomy" id="91930"/>
    <lineage>
        <taxon>Eukaryota</taxon>
        <taxon>Fungi</taxon>
        <taxon>Dikarya</taxon>
        <taxon>Ascomycota</taxon>
        <taxon>Pezizomycotina</taxon>
        <taxon>Sordariomycetes</taxon>
        <taxon>Sordariomycetidae</taxon>
        <taxon>Coniochaetales</taxon>
        <taxon>Coniochaetaceae</taxon>
        <taxon>Coniochaeta</taxon>
    </lineage>
</organism>
<evidence type="ECO:0000256" key="2">
    <source>
        <dbReference type="ARBA" id="ARBA00005716"/>
    </source>
</evidence>
<comment type="subunit">
    <text evidence="9">Component of the Mediator complex.</text>
</comment>
<keyword evidence="7 9" id="KW-0539">Nucleus</keyword>
<dbReference type="GO" id="GO:0003712">
    <property type="term" value="F:transcription coregulator activity"/>
    <property type="evidence" value="ECO:0007669"/>
    <property type="project" value="InterPro"/>
</dbReference>
<dbReference type="AlphaFoldDB" id="A0AA38R386"/>
<evidence type="ECO:0000256" key="1">
    <source>
        <dbReference type="ARBA" id="ARBA00004123"/>
    </source>
</evidence>
<evidence type="ECO:0000256" key="5">
    <source>
        <dbReference type="ARBA" id="ARBA00023159"/>
    </source>
</evidence>
<dbReference type="EMBL" id="JANBVN010000186">
    <property type="protein sequence ID" value="KAJ9134225.1"/>
    <property type="molecule type" value="Genomic_DNA"/>
</dbReference>
<protein>
    <recommendedName>
        <fullName evidence="3 9">Mediator of RNA polymerase II transcription subunit 8</fullName>
    </recommendedName>
    <alternativeName>
        <fullName evidence="8 9">Mediator complex subunit 8</fullName>
    </alternativeName>
</protein>
<evidence type="ECO:0000256" key="8">
    <source>
        <dbReference type="ARBA" id="ARBA00031261"/>
    </source>
</evidence>
<reference evidence="10" key="1">
    <citation type="submission" date="2022-07" db="EMBL/GenBank/DDBJ databases">
        <title>Fungi with potential for degradation of polypropylene.</title>
        <authorList>
            <person name="Gostincar C."/>
        </authorList>
    </citation>
    <scope>NUCLEOTIDE SEQUENCE</scope>
    <source>
        <strain evidence="10">EXF-13287</strain>
    </source>
</reference>
<dbReference type="Proteomes" id="UP001174691">
    <property type="component" value="Unassembled WGS sequence"/>
</dbReference>
<dbReference type="PANTHER" id="PTHR13074:SF9">
    <property type="entry name" value="MEDIATOR OF RNA POLYMERASE II TRANSCRIPTION SUBUNIT 8"/>
    <property type="match status" value="1"/>
</dbReference>
<keyword evidence="11" id="KW-1185">Reference proteome</keyword>
<comment type="similarity">
    <text evidence="2 9">Belongs to the Mediator complex subunit 8 family.</text>
</comment>
<dbReference type="GO" id="GO:0000978">
    <property type="term" value="F:RNA polymerase II cis-regulatory region sequence-specific DNA binding"/>
    <property type="evidence" value="ECO:0007669"/>
    <property type="project" value="TreeGrafter"/>
</dbReference>
<sequence>MSTLSLDQDEFRTLEALRQRLATLTANLRSLQDNILRSNPLPPPSSLQASARIAQQNLSSLQTLLSDKQDLFARLAVHPSTNFPGREHEMTLQGILRKKLEPEVESWVERCREVAVAAGVDAAFSGNWVWETRRSACEIWLVWR</sequence>
<dbReference type="GO" id="GO:0016592">
    <property type="term" value="C:mediator complex"/>
    <property type="evidence" value="ECO:0007669"/>
    <property type="project" value="InterPro"/>
</dbReference>
<keyword evidence="5 9" id="KW-0010">Activator</keyword>
<dbReference type="Gene3D" id="6.10.250.2610">
    <property type="match status" value="1"/>
</dbReference>
<dbReference type="GO" id="GO:0006357">
    <property type="term" value="P:regulation of transcription by RNA polymerase II"/>
    <property type="evidence" value="ECO:0007669"/>
    <property type="project" value="InterPro"/>
</dbReference>
<evidence type="ECO:0000256" key="3">
    <source>
        <dbReference type="ARBA" id="ARBA00020637"/>
    </source>
</evidence>
<keyword evidence="6 9" id="KW-0804">Transcription</keyword>
<dbReference type="GO" id="GO:0070847">
    <property type="term" value="C:core mediator complex"/>
    <property type="evidence" value="ECO:0007669"/>
    <property type="project" value="TreeGrafter"/>
</dbReference>
<dbReference type="InterPro" id="IPR019364">
    <property type="entry name" value="Mediatior_Med8_fun/met"/>
</dbReference>
<dbReference type="PANTHER" id="PTHR13074">
    <property type="entry name" value="MEDIATOR OF RNA POLYMERASE II TRANSCRIPTION SUBUNIT 8"/>
    <property type="match status" value="1"/>
</dbReference>